<dbReference type="Pfam" id="PF07833">
    <property type="entry name" value="Cu_amine_oxidN1"/>
    <property type="match status" value="1"/>
</dbReference>
<dbReference type="EMBL" id="JBHILM010000036">
    <property type="protein sequence ID" value="MFB5684120.1"/>
    <property type="molecule type" value="Genomic_DNA"/>
</dbReference>
<evidence type="ECO:0000256" key="2">
    <source>
        <dbReference type="SAM" id="SignalP"/>
    </source>
</evidence>
<dbReference type="InterPro" id="IPR036582">
    <property type="entry name" value="Mao_N_sf"/>
</dbReference>
<accession>A0ABV5BET0</accession>
<dbReference type="Pfam" id="PF13540">
    <property type="entry name" value="RCC1_2"/>
    <property type="match status" value="3"/>
</dbReference>
<reference evidence="4 5" key="1">
    <citation type="submission" date="2024-09" db="EMBL/GenBank/DDBJ databases">
        <authorList>
            <person name="Ruan L."/>
        </authorList>
    </citation>
    <scope>NUCLEOTIDE SEQUENCE [LARGE SCALE GENOMIC DNA]</scope>
    <source>
        <strain evidence="4 5">D33</strain>
    </source>
</reference>
<dbReference type="Gene3D" id="2.130.10.30">
    <property type="entry name" value="Regulator of chromosome condensation 1/beta-lactamase-inhibitor protein II"/>
    <property type="match status" value="2"/>
</dbReference>
<dbReference type="PANTHER" id="PTHR22870:SF466">
    <property type="entry name" value="ANKYRIN REPEAT-CONTAINING PROTEIN"/>
    <property type="match status" value="1"/>
</dbReference>
<dbReference type="InterPro" id="IPR009091">
    <property type="entry name" value="RCC1/BLIP-II"/>
</dbReference>
<organism evidence="4 5">
    <name type="scientific">Paenibacillus terreus</name>
    <dbReference type="NCBI Taxonomy" id="1387834"/>
    <lineage>
        <taxon>Bacteria</taxon>
        <taxon>Bacillati</taxon>
        <taxon>Bacillota</taxon>
        <taxon>Bacilli</taxon>
        <taxon>Bacillales</taxon>
        <taxon>Paenibacillaceae</taxon>
        <taxon>Paenibacillus</taxon>
    </lineage>
</organism>
<dbReference type="InterPro" id="IPR000408">
    <property type="entry name" value="Reg_chr_condens"/>
</dbReference>
<dbReference type="PRINTS" id="PR00633">
    <property type="entry name" value="RCCNDNSATION"/>
</dbReference>
<protein>
    <submittedName>
        <fullName evidence="4">Stalk domain-containing protein</fullName>
    </submittedName>
</protein>
<feature type="signal peptide" evidence="2">
    <location>
        <begin position="1"/>
        <end position="29"/>
    </location>
</feature>
<feature type="chain" id="PRO_5045494280" evidence="2">
    <location>
        <begin position="30"/>
        <end position="479"/>
    </location>
</feature>
<evidence type="ECO:0000313" key="4">
    <source>
        <dbReference type="EMBL" id="MFB5684120.1"/>
    </source>
</evidence>
<comment type="caution">
    <text evidence="4">The sequence shown here is derived from an EMBL/GenBank/DDBJ whole genome shotgun (WGS) entry which is preliminary data.</text>
</comment>
<keyword evidence="5" id="KW-1185">Reference proteome</keyword>
<evidence type="ECO:0000256" key="1">
    <source>
        <dbReference type="ARBA" id="ARBA00022737"/>
    </source>
</evidence>
<dbReference type="InterPro" id="IPR051210">
    <property type="entry name" value="Ub_ligase/GEF_domain"/>
</dbReference>
<feature type="domain" description="Copper amine oxidase-like N-terminal" evidence="3">
    <location>
        <begin position="365"/>
        <end position="472"/>
    </location>
</feature>
<dbReference type="Proteomes" id="UP001580407">
    <property type="component" value="Unassembled WGS sequence"/>
</dbReference>
<dbReference type="SUPFAM" id="SSF50985">
    <property type="entry name" value="RCC1/BLIP-II"/>
    <property type="match status" value="2"/>
</dbReference>
<name>A0ABV5BET0_9BACL</name>
<dbReference type="InterPro" id="IPR012854">
    <property type="entry name" value="Cu_amine_oxidase-like_N"/>
</dbReference>
<keyword evidence="2" id="KW-0732">Signal</keyword>
<keyword evidence="1" id="KW-0677">Repeat</keyword>
<evidence type="ECO:0000259" key="3">
    <source>
        <dbReference type="Pfam" id="PF07833"/>
    </source>
</evidence>
<dbReference type="PROSITE" id="PS50012">
    <property type="entry name" value="RCC1_3"/>
    <property type="match status" value="3"/>
</dbReference>
<dbReference type="SUPFAM" id="SSF55383">
    <property type="entry name" value="Copper amine oxidase, domain N"/>
    <property type="match status" value="1"/>
</dbReference>
<dbReference type="PANTHER" id="PTHR22870">
    <property type="entry name" value="REGULATOR OF CHROMOSOME CONDENSATION"/>
    <property type="match status" value="1"/>
</dbReference>
<proteinExistence type="predicted"/>
<gene>
    <name evidence="4" type="ORF">ACE3NQ_24735</name>
</gene>
<evidence type="ECO:0000313" key="5">
    <source>
        <dbReference type="Proteomes" id="UP001580407"/>
    </source>
</evidence>
<sequence>MTRRWRRVVLALTLLLIFAAIMAPHFTLAAQVEGGGKRFIQVEGGRYYTAALRNDGSVWIWGRNLWGELGLQETVNLRRIEAPVRVGRLSDIRSLSVYGSGHNLVVKSDGTVWQWGAADGYADQQVHSLLPRQVDGVSSAATAAAGEDFGVALLEDGTVWSWGRYRNEALAQDARKPAPVPGLSNVVQVAADGRNAYAVKSDGSLWKWREPSAPSNTDGAVSLHPVKIMGFSKIKQVSANNDQLYALDSKGKLWTLSGSGKAKSYHSELTIQSVRAGDGYVLLLTAQGDVFSFGSTVTGKQGKVAGLLGVTAIGAGSHHNLAITKDGRVWGWGGDKYYETGGPPTSEGGMAYRPAPARQAVDIMINGQRFDSIFPAIVTDFGVLVPAKPLSQALGAEFSMLRDEDGSGSYQIGSNGRTVTFMMNQSLFQTGTKQAALPEPVTAVTGAVMVPYQLLEKGLGVKMTWNPQAGVLTVDRAEG</sequence>